<evidence type="ECO:0008006" key="3">
    <source>
        <dbReference type="Google" id="ProtNLM"/>
    </source>
</evidence>
<dbReference type="PROSITE" id="PS51257">
    <property type="entry name" value="PROKAR_LIPOPROTEIN"/>
    <property type="match status" value="1"/>
</dbReference>
<proteinExistence type="predicted"/>
<organism evidence="1 2">
    <name type="scientific">Vibrio stylophorae</name>
    <dbReference type="NCBI Taxonomy" id="659351"/>
    <lineage>
        <taxon>Bacteria</taxon>
        <taxon>Pseudomonadati</taxon>
        <taxon>Pseudomonadota</taxon>
        <taxon>Gammaproteobacteria</taxon>
        <taxon>Vibrionales</taxon>
        <taxon>Vibrionaceae</taxon>
        <taxon>Vibrio</taxon>
    </lineage>
</organism>
<dbReference type="Proteomes" id="UP000838672">
    <property type="component" value="Unassembled WGS sequence"/>
</dbReference>
<dbReference type="RefSeq" id="WP_237464317.1">
    <property type="nucleotide sequence ID" value="NZ_CAKLDI010000001.1"/>
</dbReference>
<comment type="caution">
    <text evidence="1">The sequence shown here is derived from an EMBL/GenBank/DDBJ whole genome shotgun (WGS) entry which is preliminary data.</text>
</comment>
<name>A0ABM8ZQ54_9VIBR</name>
<accession>A0ABM8ZQ54</accession>
<reference evidence="1" key="1">
    <citation type="submission" date="2021-11" db="EMBL/GenBank/DDBJ databases">
        <authorList>
            <person name="Rodrigo-Torres L."/>
            <person name="Arahal R. D."/>
            <person name="Lucena T."/>
        </authorList>
    </citation>
    <scope>NUCLEOTIDE SEQUENCE</scope>
    <source>
        <strain evidence="1">CECT 7929</strain>
    </source>
</reference>
<gene>
    <name evidence="1" type="ORF">VST7929_00256</name>
</gene>
<evidence type="ECO:0000313" key="2">
    <source>
        <dbReference type="Proteomes" id="UP000838672"/>
    </source>
</evidence>
<sequence>MTRDQLRQMYQNQVLVEAQVEPSLHGQSGWIVACRDARGQLHRLTDYAGGECCYGSLDDAMESAQQIGFAQVRIID</sequence>
<dbReference type="EMBL" id="CAKLDI010000001">
    <property type="protein sequence ID" value="CAH0532427.1"/>
    <property type="molecule type" value="Genomic_DNA"/>
</dbReference>
<keyword evidence="2" id="KW-1185">Reference proteome</keyword>
<evidence type="ECO:0000313" key="1">
    <source>
        <dbReference type="EMBL" id="CAH0532427.1"/>
    </source>
</evidence>
<protein>
    <recommendedName>
        <fullName evidence="3">Thymidylate kinase</fullName>
    </recommendedName>
</protein>